<gene>
    <name evidence="3" type="ORF">EG339_06710</name>
</gene>
<dbReference type="Pfam" id="PF12708">
    <property type="entry name" value="Pect-lyase_RHGA_epim"/>
    <property type="match status" value="1"/>
</dbReference>
<feature type="domain" description="Right handed beta helix" evidence="2">
    <location>
        <begin position="214"/>
        <end position="304"/>
    </location>
</feature>
<dbReference type="RefSeq" id="WP_123869451.1">
    <property type="nucleotide sequence ID" value="NZ_CP033931.1"/>
</dbReference>
<dbReference type="KEGG" id="cben:EG339_06710"/>
<organism evidence="3 4">
    <name type="scientific">Chryseobacterium bernardetii</name>
    <dbReference type="NCBI Taxonomy" id="1241978"/>
    <lineage>
        <taxon>Bacteria</taxon>
        <taxon>Pseudomonadati</taxon>
        <taxon>Bacteroidota</taxon>
        <taxon>Flavobacteriia</taxon>
        <taxon>Flavobacteriales</taxon>
        <taxon>Weeksellaceae</taxon>
        <taxon>Chryseobacterium group</taxon>
        <taxon>Chryseobacterium</taxon>
    </lineage>
</organism>
<proteinExistence type="predicted"/>
<evidence type="ECO:0000313" key="4">
    <source>
        <dbReference type="Proteomes" id="UP000271193"/>
    </source>
</evidence>
<dbReference type="InterPro" id="IPR024535">
    <property type="entry name" value="RHGA/B-epi-like_pectate_lyase"/>
</dbReference>
<dbReference type="OrthoDB" id="606446at2"/>
<protein>
    <recommendedName>
        <fullName evidence="5">Pectate lyase superfamily protein domain-containing protein</fullName>
    </recommendedName>
</protein>
<sequence>MIYNLNLTTTEDFFVSNCPNLTNYPDVITLLDSFTYEIVNYIKVTQWLDKTDISTNESDLIDGIIFRKKAANVYYARESVFNKTSLNIKWFGAKGDGVTDDTSAFNKISDFVFEQRKRNVPISSIYIPNGRFKVTDTFYLPLRGYLYGESSLNSIIIADIDKPLLRILQSKTNLDAFHEQTGKTIIRDLSLGGKYFDEDPDKFCAKPNGFKPDKTGILISKMLRVELNNLFIKGFEGYGVLYDGTYYQTLRSCYFTTNAVGVEARNMCTTILFDNCEFRKNSRGIHLKNSFSNWIRNCIFEENIAKYLSSPTINDPLNYLNTSSSSIIFEGASCKNNTISESYFEADLQNIIFDDFVSGNIVRGCYFNGAGIHQTTPDFPLFRVAVFKEFASENLFESNTYLEADNKIPPIRFKFYPQAKNNVFKFLLEGYLERFIDDNHEDFQNSYINNGLIYNMPIGLADSANQKFERNRRNQIRPYVQEAPTKVFVNDILIKNGRVGSWNGSFWLENDGSLLGIKRFGNTVDKDPNGSVTGMAYFDTQLNKPIFKKNNLADWVDSNGNPA</sequence>
<dbReference type="Pfam" id="PF13229">
    <property type="entry name" value="Beta_helix"/>
    <property type="match status" value="1"/>
</dbReference>
<evidence type="ECO:0008006" key="5">
    <source>
        <dbReference type="Google" id="ProtNLM"/>
    </source>
</evidence>
<accession>A0A3G6U493</accession>
<dbReference type="AlphaFoldDB" id="A0A3G6U493"/>
<dbReference type="SUPFAM" id="SSF51126">
    <property type="entry name" value="Pectin lyase-like"/>
    <property type="match status" value="1"/>
</dbReference>
<dbReference type="Proteomes" id="UP000271193">
    <property type="component" value="Chromosome"/>
</dbReference>
<reference evidence="4" key="1">
    <citation type="submission" date="2018-11" db="EMBL/GenBank/DDBJ databases">
        <title>Proposal to divide the Flavobacteriaceae and reorganize its genera based on Amino Acid Identity values calculated from whole genome sequences.</title>
        <authorList>
            <person name="Nicholson A.C."/>
            <person name="Gulvik C.A."/>
            <person name="Whitney A.M."/>
            <person name="Humrighouse B.W."/>
            <person name="Bell M."/>
            <person name="Holmes B."/>
            <person name="Steigerwalt A.G."/>
            <person name="Villarma A."/>
            <person name="Sheth M."/>
            <person name="Batra D."/>
            <person name="Pryor J."/>
            <person name="Bernardet J.-F."/>
            <person name="Hugo C."/>
            <person name="Kampfer P."/>
            <person name="Newman J."/>
            <person name="McQuiston J.R."/>
        </authorList>
    </citation>
    <scope>NUCLEOTIDE SEQUENCE [LARGE SCALE GENOMIC DNA]</scope>
    <source>
        <strain evidence="4">G0229</strain>
    </source>
</reference>
<dbReference type="InterPro" id="IPR011050">
    <property type="entry name" value="Pectin_lyase_fold/virulence"/>
</dbReference>
<evidence type="ECO:0000313" key="3">
    <source>
        <dbReference type="EMBL" id="AZB24318.1"/>
    </source>
</evidence>
<dbReference type="EMBL" id="CP033932">
    <property type="protein sequence ID" value="AZB24318.1"/>
    <property type="molecule type" value="Genomic_DNA"/>
</dbReference>
<evidence type="ECO:0000259" key="2">
    <source>
        <dbReference type="Pfam" id="PF13229"/>
    </source>
</evidence>
<name>A0A3G6U493_9FLAO</name>
<feature type="domain" description="Rhamnogalacturonase A/B/Epimerase-like pectate lyase" evidence="1">
    <location>
        <begin position="86"/>
        <end position="158"/>
    </location>
</feature>
<keyword evidence="4" id="KW-1185">Reference proteome</keyword>
<dbReference type="InterPro" id="IPR039448">
    <property type="entry name" value="Beta_helix"/>
</dbReference>
<dbReference type="InterPro" id="IPR012334">
    <property type="entry name" value="Pectin_lyas_fold"/>
</dbReference>
<dbReference type="Gene3D" id="2.160.20.10">
    <property type="entry name" value="Single-stranded right-handed beta-helix, Pectin lyase-like"/>
    <property type="match status" value="1"/>
</dbReference>
<evidence type="ECO:0000259" key="1">
    <source>
        <dbReference type="Pfam" id="PF12708"/>
    </source>
</evidence>